<evidence type="ECO:0000259" key="1">
    <source>
        <dbReference type="Pfam" id="PF13843"/>
    </source>
</evidence>
<dbReference type="Pfam" id="PF13843">
    <property type="entry name" value="DDE_Tnp_1_7"/>
    <property type="match status" value="1"/>
</dbReference>
<keyword evidence="3" id="KW-1185">Reference proteome</keyword>
<feature type="non-terminal residue" evidence="2">
    <location>
        <position position="230"/>
    </location>
</feature>
<evidence type="ECO:0000313" key="2">
    <source>
        <dbReference type="EMBL" id="CAG8770871.1"/>
    </source>
</evidence>
<dbReference type="EMBL" id="CAJVPY010019278">
    <property type="protein sequence ID" value="CAG8770871.1"/>
    <property type="molecule type" value="Genomic_DNA"/>
</dbReference>
<comment type="caution">
    <text evidence="2">The sequence shown here is derived from an EMBL/GenBank/DDBJ whole genome shotgun (WGS) entry which is preliminary data.</text>
</comment>
<protein>
    <submittedName>
        <fullName evidence="2">1489_t:CDS:1</fullName>
    </submittedName>
</protein>
<evidence type="ECO:0000313" key="3">
    <source>
        <dbReference type="Proteomes" id="UP000789405"/>
    </source>
</evidence>
<proteinExistence type="predicted"/>
<reference evidence="2" key="1">
    <citation type="submission" date="2021-06" db="EMBL/GenBank/DDBJ databases">
        <authorList>
            <person name="Kallberg Y."/>
            <person name="Tangrot J."/>
            <person name="Rosling A."/>
        </authorList>
    </citation>
    <scope>NUCLEOTIDE SEQUENCE</scope>
    <source>
        <strain evidence="2">MA453B</strain>
    </source>
</reference>
<feature type="domain" description="PiggyBac transposable element-derived protein" evidence="1">
    <location>
        <begin position="134"/>
        <end position="210"/>
    </location>
</feature>
<dbReference type="OrthoDB" id="118105at2759"/>
<name>A0A9N9JA49_9GLOM</name>
<sequence>MPTYSLSFVIINTNAIHWRKQEAISSNLDNNISKSSENEFKVYFLQGNHDECLLSDSLIEFENLTLDNKYISMEIEVSNSQKASFNRDQAYSKRRLYKSKVNRSSRSNNSFVAKASQQANIQELSNFVPLQHNYEKRYSYSKIKPLVSSIQETCKRLFIPSSNISIDKMFVCFSGKSVHTVHMKNKPTSEDYKILSLCDLEYIWTFFFSSRIEKASNLSDISGINEIEWH</sequence>
<organism evidence="2 3">
    <name type="scientific">Dentiscutata erythropus</name>
    <dbReference type="NCBI Taxonomy" id="1348616"/>
    <lineage>
        <taxon>Eukaryota</taxon>
        <taxon>Fungi</taxon>
        <taxon>Fungi incertae sedis</taxon>
        <taxon>Mucoromycota</taxon>
        <taxon>Glomeromycotina</taxon>
        <taxon>Glomeromycetes</taxon>
        <taxon>Diversisporales</taxon>
        <taxon>Gigasporaceae</taxon>
        <taxon>Dentiscutata</taxon>
    </lineage>
</organism>
<gene>
    <name evidence="2" type="ORF">DERYTH_LOCUS18671</name>
</gene>
<accession>A0A9N9JA49</accession>
<dbReference type="AlphaFoldDB" id="A0A9N9JA49"/>
<dbReference type="InterPro" id="IPR029526">
    <property type="entry name" value="PGBD"/>
</dbReference>
<dbReference type="Proteomes" id="UP000789405">
    <property type="component" value="Unassembled WGS sequence"/>
</dbReference>